<dbReference type="Proteomes" id="UP000191522">
    <property type="component" value="Unassembled WGS sequence"/>
</dbReference>
<dbReference type="SUPFAM" id="SSF54928">
    <property type="entry name" value="RNA-binding domain, RBD"/>
    <property type="match status" value="1"/>
</dbReference>
<protein>
    <recommendedName>
        <fullName evidence="2">Mei2-like C-terminal RNA recognition motif domain-containing protein</fullName>
    </recommendedName>
</protein>
<proteinExistence type="predicted"/>
<evidence type="ECO:0000313" key="3">
    <source>
        <dbReference type="EMBL" id="OQD78361.1"/>
    </source>
</evidence>
<dbReference type="AlphaFoldDB" id="A0A1V6PN09"/>
<evidence type="ECO:0000256" key="1">
    <source>
        <dbReference type="SAM" id="MobiDB-lite"/>
    </source>
</evidence>
<dbReference type="STRING" id="69771.A0A1V6PN09"/>
<feature type="domain" description="Mei2-like C-terminal RNA recognition motif" evidence="2">
    <location>
        <begin position="384"/>
        <end position="482"/>
    </location>
</feature>
<dbReference type="OMA" id="TIQGREC"/>
<organism evidence="3 4">
    <name type="scientific">Penicillium decumbens</name>
    <dbReference type="NCBI Taxonomy" id="69771"/>
    <lineage>
        <taxon>Eukaryota</taxon>
        <taxon>Fungi</taxon>
        <taxon>Dikarya</taxon>
        <taxon>Ascomycota</taxon>
        <taxon>Pezizomycotina</taxon>
        <taxon>Eurotiomycetes</taxon>
        <taxon>Eurotiomycetidae</taxon>
        <taxon>Eurotiales</taxon>
        <taxon>Aspergillaceae</taxon>
        <taxon>Penicillium</taxon>
    </lineage>
</organism>
<reference evidence="4" key="1">
    <citation type="journal article" date="2017" name="Nat. Microbiol.">
        <title>Global analysis of biosynthetic gene clusters reveals vast potential of secondary metabolite production in Penicillium species.</title>
        <authorList>
            <person name="Nielsen J.C."/>
            <person name="Grijseels S."/>
            <person name="Prigent S."/>
            <person name="Ji B."/>
            <person name="Dainat J."/>
            <person name="Nielsen K.F."/>
            <person name="Frisvad J.C."/>
            <person name="Workman M."/>
            <person name="Nielsen J."/>
        </authorList>
    </citation>
    <scope>NUCLEOTIDE SEQUENCE [LARGE SCALE GENOMIC DNA]</scope>
    <source>
        <strain evidence="4">IBT 11843</strain>
    </source>
</reference>
<evidence type="ECO:0000313" key="4">
    <source>
        <dbReference type="Proteomes" id="UP000191522"/>
    </source>
</evidence>
<dbReference type="InterPro" id="IPR007201">
    <property type="entry name" value="Mei2-like_Rrm_C"/>
</dbReference>
<feature type="compositionally biased region" description="Low complexity" evidence="1">
    <location>
        <begin position="567"/>
        <end position="577"/>
    </location>
</feature>
<feature type="region of interest" description="Disordered" evidence="1">
    <location>
        <begin position="1"/>
        <end position="24"/>
    </location>
</feature>
<feature type="region of interest" description="Disordered" evidence="1">
    <location>
        <begin position="554"/>
        <end position="577"/>
    </location>
</feature>
<feature type="compositionally biased region" description="Polar residues" evidence="1">
    <location>
        <begin position="14"/>
        <end position="24"/>
    </location>
</feature>
<dbReference type="OrthoDB" id="417481at2759"/>
<dbReference type="InterPro" id="IPR035979">
    <property type="entry name" value="RBD_domain_sf"/>
</dbReference>
<dbReference type="Gene3D" id="3.30.70.330">
    <property type="match status" value="1"/>
</dbReference>
<dbReference type="Pfam" id="PF04059">
    <property type="entry name" value="RRM_2"/>
    <property type="match status" value="1"/>
</dbReference>
<gene>
    <name evidence="3" type="ORF">PENDEC_c001G00962</name>
</gene>
<comment type="caution">
    <text evidence="3">The sequence shown here is derived from an EMBL/GenBank/DDBJ whole genome shotgun (WGS) entry which is preliminary data.</text>
</comment>
<dbReference type="EMBL" id="MDYL01000001">
    <property type="protein sequence ID" value="OQD78361.1"/>
    <property type="molecule type" value="Genomic_DNA"/>
</dbReference>
<feature type="compositionally biased region" description="Polar residues" evidence="1">
    <location>
        <begin position="78"/>
        <end position="93"/>
    </location>
</feature>
<evidence type="ECO:0000259" key="2">
    <source>
        <dbReference type="Pfam" id="PF04059"/>
    </source>
</evidence>
<feature type="region of interest" description="Disordered" evidence="1">
    <location>
        <begin position="62"/>
        <end position="105"/>
    </location>
</feature>
<dbReference type="InterPro" id="IPR012677">
    <property type="entry name" value="Nucleotide-bd_a/b_plait_sf"/>
</dbReference>
<accession>A0A1V6PN09</accession>
<keyword evidence="4" id="KW-1185">Reference proteome</keyword>
<name>A0A1V6PN09_PENDC</name>
<dbReference type="GO" id="GO:0003676">
    <property type="term" value="F:nucleic acid binding"/>
    <property type="evidence" value="ECO:0007669"/>
    <property type="project" value="InterPro"/>
</dbReference>
<sequence>MTNRQPRGMLPSGSGMTSPSSQLAAFTFNPFEEVDWTSGSLLPRAPDPRNSDPFQGFITRATQAGQQGRHSGTAMVPSGSTRRSRYQTSSDSTYGGPPARDAHQEDLVSPTCSPAQVRTIPSASRANGRRFLVQNVSTDIEGLDIIKQFPEHAYPSMIGPYMVDLSTKGRFYIGFSDLREANCFLAKVVTLNVNWDITVVSPEVFNRETRLCVSVPLNFDDSVLVTLYCVSDSNVNPQNIVDKVKPILDLLGTVHSIQELHLSHPSEGRITVHDIITRYFNASNALNAIRALNSVRNAEFIIEVVPYIEGTENQTPRHWSISNKARREEQQAVQAAQPVTPARRAYMSPGHDPDSSPIPIPERGPVGNTQKIDLSHVLHQRDPRTTIMLRNIPAAMTWPQLKAILDSTSRNRYDFMYLRMDFNSNQNVGYAFVNFATPVEIYKFMNARQGHAWPGFLRFEDKIAVMSYATVQGKSALVEKFRNSPVMLNSEDHRPKLFHMDGLLIGRQAPFPPVNNFYALSRAIERSQKTGLYRSGARTDPRNYLYPDRAEMAQRGMPAGDGGSPIRAARGQDTGAAAAFRAAEHSLQRWLNDPSSG</sequence>